<reference evidence="1 2" key="1">
    <citation type="submission" date="2015-03" db="EMBL/GenBank/DDBJ databases">
        <title>Draft genome sequence of Luteibacter yeojuensis strain SU11.</title>
        <authorList>
            <person name="Sulaiman J."/>
            <person name="Priya K."/>
            <person name="Chan K.-G."/>
        </authorList>
    </citation>
    <scope>NUCLEOTIDE SEQUENCE [LARGE SCALE GENOMIC DNA]</scope>
    <source>
        <strain evidence="1 2">SU11</strain>
    </source>
</reference>
<protein>
    <recommendedName>
        <fullName evidence="3">Transporter</fullName>
    </recommendedName>
</protein>
<dbReference type="PATRIC" id="fig|345309.4.peg.3945"/>
<accession>A0A0F3K2T7</accession>
<dbReference type="RefSeq" id="WP_045831359.1">
    <property type="nucleotide sequence ID" value="NZ_JZRB01000075.1"/>
</dbReference>
<proteinExistence type="predicted"/>
<dbReference type="InterPro" id="IPR010131">
    <property type="entry name" value="MdtP/NodT-like"/>
</dbReference>
<dbReference type="SUPFAM" id="SSF56954">
    <property type="entry name" value="Outer membrane efflux proteins (OEP)"/>
    <property type="match status" value="1"/>
</dbReference>
<dbReference type="OrthoDB" id="9791261at2"/>
<sequence length="443" mass="46368">MFDVLARPVVAGLLSLGLAACARYTRLPLDTEAHYAASVDELRQAPAQGAALGVDDVTRLVLTNNPSLRLAGARRAEARAQADASALPPNPTFSGGLGYLLSGAGDATAWTAALSQPLNGWITLRARRDEANATVREVDASLAWEAWQAVARARLLVADIALNEQLLAAQEAMGGALRGQAVALSAARQRGDMDSAALSTVAQAASEAAQATAETERTLATQRRDLHGLMGLSYDAPLALAPLPGVVPLDEGAARKAIDTLPAHRPDLVALAMGYDAGDARFRAAILTQFPALSVGYAGSRDNSRVTNGGPEVTLDLPVFDHGTAQASAAGATRQRLHDEYSQRIADARDEALALVAANRVAEGQLARMDDDTLAPAPNADGAARAFARGDLDRTAYTDMVVATRSRQIARLRTELAIREQRIGLETLLGIGMPAIDINGSAP</sequence>
<dbReference type="GO" id="GO:0015562">
    <property type="term" value="F:efflux transmembrane transporter activity"/>
    <property type="evidence" value="ECO:0007669"/>
    <property type="project" value="InterPro"/>
</dbReference>
<comment type="caution">
    <text evidence="1">The sequence shown here is derived from an EMBL/GenBank/DDBJ whole genome shotgun (WGS) entry which is preliminary data.</text>
</comment>
<dbReference type="AlphaFoldDB" id="A0A0F3K2T7"/>
<dbReference type="PANTHER" id="PTHR30203:SF24">
    <property type="entry name" value="BLR4935 PROTEIN"/>
    <property type="match status" value="1"/>
</dbReference>
<dbReference type="PANTHER" id="PTHR30203">
    <property type="entry name" value="OUTER MEMBRANE CATION EFFLUX PROTEIN"/>
    <property type="match status" value="1"/>
</dbReference>
<name>A0A0F3K2T7_9GAMM</name>
<keyword evidence="2" id="KW-1185">Reference proteome</keyword>
<organism evidence="1 2">
    <name type="scientific">Luteibacter yeojuensis</name>
    <dbReference type="NCBI Taxonomy" id="345309"/>
    <lineage>
        <taxon>Bacteria</taxon>
        <taxon>Pseudomonadati</taxon>
        <taxon>Pseudomonadota</taxon>
        <taxon>Gammaproteobacteria</taxon>
        <taxon>Lysobacterales</taxon>
        <taxon>Rhodanobacteraceae</taxon>
        <taxon>Luteibacter</taxon>
    </lineage>
</organism>
<dbReference type="EMBL" id="JZRB01000075">
    <property type="protein sequence ID" value="KJV25307.1"/>
    <property type="molecule type" value="Genomic_DNA"/>
</dbReference>
<gene>
    <name evidence="1" type="ORF">VI08_19755</name>
</gene>
<evidence type="ECO:0008006" key="3">
    <source>
        <dbReference type="Google" id="ProtNLM"/>
    </source>
</evidence>
<evidence type="ECO:0000313" key="1">
    <source>
        <dbReference type="EMBL" id="KJV25307.1"/>
    </source>
</evidence>
<dbReference type="Proteomes" id="UP000033651">
    <property type="component" value="Unassembled WGS sequence"/>
</dbReference>
<evidence type="ECO:0000313" key="2">
    <source>
        <dbReference type="Proteomes" id="UP000033651"/>
    </source>
</evidence>
<dbReference type="Gene3D" id="1.20.1600.10">
    <property type="entry name" value="Outer membrane efflux proteins (OEP)"/>
    <property type="match status" value="1"/>
</dbReference>
<dbReference type="PROSITE" id="PS51257">
    <property type="entry name" value="PROKAR_LIPOPROTEIN"/>
    <property type="match status" value="1"/>
</dbReference>